<gene>
    <name evidence="1" type="ordered locus">XNC1_3929</name>
</gene>
<sequence>MIFATGKHPLPTKQAIIQHIKAIYTGMISQQQDKQKARPEYDKYRRIIDIPSSQVDKDLTDVLKLLNDKQNKK</sequence>
<name>D3VBW8_XENNA</name>
<evidence type="ECO:0000313" key="2">
    <source>
        <dbReference type="Proteomes" id="UP000008075"/>
    </source>
</evidence>
<dbReference type="HOGENOM" id="CLU_2704008_0_0_6"/>
<proteinExistence type="predicted"/>
<protein>
    <submittedName>
        <fullName evidence="1">Uncharacterized protein</fullName>
    </submittedName>
</protein>
<evidence type="ECO:0000313" key="1">
    <source>
        <dbReference type="EMBL" id="CBJ91957.1"/>
    </source>
</evidence>
<dbReference type="STRING" id="406817.XNC1_3929"/>
<reference evidence="1 2" key="1">
    <citation type="journal article" date="2011" name="PLoS ONE">
        <title>The entomopathogenic bacterial endosymbionts xenorhabdus and photorhabdus: convergent lifestyles from divergent genomes.</title>
        <authorList>
            <person name="Chaston J.M."/>
            <person name="Suen G."/>
            <person name="Tucker S.L."/>
            <person name="Andersen A.W."/>
            <person name="Bhasin A."/>
            <person name="Bode E."/>
            <person name="Bode H.B."/>
            <person name="Brachmann A.O."/>
            <person name="Cowles C.E."/>
            <person name="Cowles K.N."/>
            <person name="Darby C."/>
            <person name="de Leon L."/>
            <person name="Drace K."/>
            <person name="Du Z."/>
            <person name="Givaudan A."/>
            <person name="Herbert Tran E.E."/>
            <person name="Jewell K.A."/>
            <person name="Knack J.J."/>
            <person name="Krasomil-Osterfeld K.C."/>
            <person name="Kukor R."/>
            <person name="Lanois A."/>
            <person name="Latreille P."/>
            <person name="Leimgruber N.K."/>
            <person name="Lipke C.M."/>
            <person name="Liu R."/>
            <person name="Lu X."/>
            <person name="Martens E.C."/>
            <person name="Marri P.R."/>
            <person name="Medigue C."/>
            <person name="Menard M.L."/>
            <person name="Miller N.M."/>
            <person name="Morales-Soto N."/>
            <person name="Norton S."/>
            <person name="Ogier J.C."/>
            <person name="Orchard S.S."/>
            <person name="Park D."/>
            <person name="Park Y."/>
            <person name="Qurollo B.A."/>
            <person name="Sugar D.R."/>
            <person name="Richards G.R."/>
            <person name="Rouy Z."/>
            <person name="Slominski B."/>
            <person name="Slominski K."/>
            <person name="Snyder H."/>
            <person name="Tjaden B.C."/>
            <person name="van der Hoeven R."/>
            <person name="Welch R.D."/>
            <person name="Wheeler C."/>
            <person name="Xiang B."/>
            <person name="Barbazuk B."/>
            <person name="Gaudriault S."/>
            <person name="Goodner B."/>
            <person name="Slater S.C."/>
            <person name="Forst S."/>
            <person name="Goldman B.S."/>
            <person name="Goodrich-Blair H."/>
        </authorList>
    </citation>
    <scope>NUCLEOTIDE SEQUENCE [LARGE SCALE GENOMIC DNA]</scope>
    <source>
        <strain evidence="2">ATCC 19061 / DSM 3370 / CCUG 14189 / LMG 1036 / NCIMB 9965 / AN6</strain>
    </source>
</reference>
<dbReference type="Proteomes" id="UP000008075">
    <property type="component" value="Chromosome"/>
</dbReference>
<keyword evidence="2" id="KW-1185">Reference proteome</keyword>
<accession>D3VBW8</accession>
<organism evidence="1 2">
    <name type="scientific">Xenorhabdus nematophila (strain ATCC 19061 / DSM 3370 / CCUG 14189 / LMG 1036 / NCIMB 9965 / AN6)</name>
    <dbReference type="NCBI Taxonomy" id="406817"/>
    <lineage>
        <taxon>Bacteria</taxon>
        <taxon>Pseudomonadati</taxon>
        <taxon>Pseudomonadota</taxon>
        <taxon>Gammaproteobacteria</taxon>
        <taxon>Enterobacterales</taxon>
        <taxon>Morganellaceae</taxon>
        <taxon>Xenorhabdus</taxon>
    </lineage>
</organism>
<dbReference type="AlphaFoldDB" id="D3VBW8"/>
<dbReference type="EMBL" id="FN667742">
    <property type="protein sequence ID" value="CBJ91957.1"/>
    <property type="molecule type" value="Genomic_DNA"/>
</dbReference>
<dbReference type="KEGG" id="xne:XNC1_3929"/>